<name>A0A094WGA4_9BACT</name>
<sequence length="113" mass="12797">MGKSLNMIFRVRAFVGESGPIVVWDTDPEDSLSSELILIRMGQSESYPMPTGGQMIENNPNGGIPPETPDKDLHTVQTNGHKTVLSFFHKENDSTRIWWKCIGDPDHRKEVRF</sequence>
<accession>A0A094WGA4</accession>
<dbReference type="PATRIC" id="fig|178606.4.peg.663"/>
<evidence type="ECO:0000256" key="1">
    <source>
        <dbReference type="SAM" id="MobiDB-lite"/>
    </source>
</evidence>
<dbReference type="OrthoDB" id="9936718at2"/>
<dbReference type="AlphaFoldDB" id="A0A094WGA4"/>
<dbReference type="RefSeq" id="WP_036080875.1">
    <property type="nucleotide sequence ID" value="NZ_JBPKCJ010000002.1"/>
</dbReference>
<dbReference type="Proteomes" id="UP000029452">
    <property type="component" value="Unassembled WGS sequence"/>
</dbReference>
<feature type="region of interest" description="Disordered" evidence="1">
    <location>
        <begin position="47"/>
        <end position="73"/>
    </location>
</feature>
<reference evidence="2 3" key="1">
    <citation type="submission" date="2014-06" db="EMBL/GenBank/DDBJ databases">
        <title>Draft genome sequence of iron oxidizing acidophile Leptospirillum ferriphilum DSM14647.</title>
        <authorList>
            <person name="Cardenas J.P."/>
            <person name="Lazcano M."/>
            <person name="Ossandon F.J."/>
            <person name="Corbett M."/>
            <person name="Holmes D.S."/>
            <person name="Watkin E."/>
        </authorList>
    </citation>
    <scope>NUCLEOTIDE SEQUENCE [LARGE SCALE GENOMIC DNA]</scope>
    <source>
        <strain evidence="2 3">DSM 14647</strain>
    </source>
</reference>
<proteinExistence type="predicted"/>
<evidence type="ECO:0000313" key="2">
    <source>
        <dbReference type="EMBL" id="KGA94697.1"/>
    </source>
</evidence>
<gene>
    <name evidence="2" type="ORF">LptCag_2127</name>
</gene>
<dbReference type="EMBL" id="JPGK01000002">
    <property type="protein sequence ID" value="KGA94697.1"/>
    <property type="molecule type" value="Genomic_DNA"/>
</dbReference>
<protein>
    <submittedName>
        <fullName evidence="2">Uncharacterized protein</fullName>
    </submittedName>
</protein>
<organism evidence="2 3">
    <name type="scientific">Leptospirillum ferriphilum</name>
    <dbReference type="NCBI Taxonomy" id="178606"/>
    <lineage>
        <taxon>Bacteria</taxon>
        <taxon>Pseudomonadati</taxon>
        <taxon>Nitrospirota</taxon>
        <taxon>Nitrospiria</taxon>
        <taxon>Nitrospirales</taxon>
        <taxon>Nitrospiraceae</taxon>
        <taxon>Leptospirillum</taxon>
    </lineage>
</organism>
<evidence type="ECO:0000313" key="3">
    <source>
        <dbReference type="Proteomes" id="UP000029452"/>
    </source>
</evidence>
<comment type="caution">
    <text evidence="2">The sequence shown here is derived from an EMBL/GenBank/DDBJ whole genome shotgun (WGS) entry which is preliminary data.</text>
</comment>